<dbReference type="Proteomes" id="UP000005837">
    <property type="component" value="Unassembled WGS sequence"/>
</dbReference>
<name>C0DWR9_EIKCO</name>
<evidence type="ECO:0000313" key="2">
    <source>
        <dbReference type="Proteomes" id="UP000005837"/>
    </source>
</evidence>
<organism evidence="1 2">
    <name type="scientific">Eikenella corrodens ATCC 23834</name>
    <dbReference type="NCBI Taxonomy" id="546274"/>
    <lineage>
        <taxon>Bacteria</taxon>
        <taxon>Pseudomonadati</taxon>
        <taxon>Pseudomonadota</taxon>
        <taxon>Betaproteobacteria</taxon>
        <taxon>Neisseriales</taxon>
        <taxon>Neisseriaceae</taxon>
        <taxon>Eikenella</taxon>
    </lineage>
</organism>
<dbReference type="HOGENOM" id="CLU_3098351_0_0_4"/>
<protein>
    <submittedName>
        <fullName evidence="1">Uncharacterized protein</fullName>
    </submittedName>
</protein>
<reference evidence="1 2" key="1">
    <citation type="submission" date="2009-01" db="EMBL/GenBank/DDBJ databases">
        <authorList>
            <person name="Fulton L."/>
            <person name="Clifton S."/>
            <person name="Chinwalla A.T."/>
            <person name="Mitreva M."/>
            <person name="Sodergren E."/>
            <person name="Weinstock G."/>
            <person name="Clifton S."/>
            <person name="Dooling D.J."/>
            <person name="Fulton B."/>
            <person name="Minx P."/>
            <person name="Pepin K.H."/>
            <person name="Johnson M."/>
            <person name="Bhonagiri V."/>
            <person name="Nash W.E."/>
            <person name="Mardis E.R."/>
            <person name="Wilson R.K."/>
        </authorList>
    </citation>
    <scope>NUCLEOTIDE SEQUENCE [LARGE SCALE GENOMIC DNA]</scope>
    <source>
        <strain evidence="1 2">ATCC 23834</strain>
    </source>
</reference>
<comment type="caution">
    <text evidence="1">The sequence shown here is derived from an EMBL/GenBank/DDBJ whole genome shotgun (WGS) entry which is preliminary data.</text>
</comment>
<evidence type="ECO:0000313" key="1">
    <source>
        <dbReference type="EMBL" id="EEG23546.1"/>
    </source>
</evidence>
<proteinExistence type="predicted"/>
<dbReference type="AlphaFoldDB" id="C0DWR9"/>
<dbReference type="EMBL" id="ACEA01000038">
    <property type="protein sequence ID" value="EEG23546.1"/>
    <property type="molecule type" value="Genomic_DNA"/>
</dbReference>
<sequence length="51" mass="5891">MRFSGRLKQQAHSVYTQLPHQQHFASWAVWLGFQADRLPENSTKQPASPLI</sequence>
<gene>
    <name evidence="1" type="ORF">EIKCOROL_01822</name>
</gene>
<accession>C0DWR9</accession>